<evidence type="ECO:0000313" key="3">
    <source>
        <dbReference type="Proteomes" id="UP001499974"/>
    </source>
</evidence>
<proteinExistence type="predicted"/>
<name>A0ABP8XGM5_9ACTN</name>
<keyword evidence="1" id="KW-1133">Transmembrane helix</keyword>
<accession>A0ABP8XGM5</accession>
<gene>
    <name evidence="2" type="ORF">GCM10023349_27870</name>
</gene>
<dbReference type="EMBL" id="BAABKM010000002">
    <property type="protein sequence ID" value="GAA4707756.1"/>
    <property type="molecule type" value="Genomic_DNA"/>
</dbReference>
<protein>
    <submittedName>
        <fullName evidence="2">Uncharacterized protein</fullName>
    </submittedName>
</protein>
<organism evidence="2 3">
    <name type="scientific">Nocardioides conyzicola</name>
    <dbReference type="NCBI Taxonomy" id="1651781"/>
    <lineage>
        <taxon>Bacteria</taxon>
        <taxon>Bacillati</taxon>
        <taxon>Actinomycetota</taxon>
        <taxon>Actinomycetes</taxon>
        <taxon>Propionibacteriales</taxon>
        <taxon>Nocardioidaceae</taxon>
        <taxon>Nocardioides</taxon>
    </lineage>
</organism>
<keyword evidence="1" id="KW-0472">Membrane</keyword>
<evidence type="ECO:0000313" key="2">
    <source>
        <dbReference type="EMBL" id="GAA4707756.1"/>
    </source>
</evidence>
<comment type="caution">
    <text evidence="2">The sequence shown here is derived from an EMBL/GenBank/DDBJ whole genome shotgun (WGS) entry which is preliminary data.</text>
</comment>
<feature type="transmembrane region" description="Helical" evidence="1">
    <location>
        <begin position="45"/>
        <end position="67"/>
    </location>
</feature>
<keyword evidence="1" id="KW-0812">Transmembrane</keyword>
<keyword evidence="3" id="KW-1185">Reference proteome</keyword>
<reference evidence="3" key="1">
    <citation type="journal article" date="2019" name="Int. J. Syst. Evol. Microbiol.">
        <title>The Global Catalogue of Microorganisms (GCM) 10K type strain sequencing project: providing services to taxonomists for standard genome sequencing and annotation.</title>
        <authorList>
            <consortium name="The Broad Institute Genomics Platform"/>
            <consortium name="The Broad Institute Genome Sequencing Center for Infectious Disease"/>
            <person name="Wu L."/>
            <person name="Ma J."/>
        </authorList>
    </citation>
    <scope>NUCLEOTIDE SEQUENCE [LARGE SCALE GENOMIC DNA]</scope>
    <source>
        <strain evidence="3">JCM 18531</strain>
    </source>
</reference>
<evidence type="ECO:0000256" key="1">
    <source>
        <dbReference type="SAM" id="Phobius"/>
    </source>
</evidence>
<sequence>MAAPLTGLSTSTFLGARPGQGTCMESISGDTMTLSTPTLRLRTGSVLAALLLAVVGTLGLAGTATAVTHASAASQFSAAGIGWTSSGGCSDPGNSTCTSFEGIRQATIDGAITLKNASGCGLTITGGTETGHAGGTYSHGTGYKLDFSRTTCLTSWVHNTYTYSGTRSDGTPLYTAASGNVYADEGNHWDVLYYSCGC</sequence>
<dbReference type="Proteomes" id="UP001499974">
    <property type="component" value="Unassembled WGS sequence"/>
</dbReference>